<feature type="transmembrane region" description="Helical" evidence="8">
    <location>
        <begin position="47"/>
        <end position="67"/>
    </location>
</feature>
<keyword evidence="9" id="KW-0732">Signal</keyword>
<evidence type="ECO:0000256" key="9">
    <source>
        <dbReference type="SAM" id="SignalP"/>
    </source>
</evidence>
<feature type="transmembrane region" description="Helical" evidence="8">
    <location>
        <begin position="113"/>
        <end position="134"/>
    </location>
</feature>
<keyword evidence="11" id="KW-1185">Reference proteome</keyword>
<evidence type="ECO:0000256" key="8">
    <source>
        <dbReference type="SAM" id="Phobius"/>
    </source>
</evidence>
<dbReference type="PANTHER" id="PTHR28681">
    <property type="entry name" value="TRANSMEMBRANE PROTEIN 196"/>
    <property type="match status" value="1"/>
</dbReference>
<feature type="signal peptide" evidence="9">
    <location>
        <begin position="1"/>
        <end position="22"/>
    </location>
</feature>
<keyword evidence="4 8" id="KW-0812">Transmembrane</keyword>
<dbReference type="Proteomes" id="UP000694388">
    <property type="component" value="Unplaced"/>
</dbReference>
<feature type="transmembrane region" description="Helical" evidence="8">
    <location>
        <begin position="12"/>
        <end position="35"/>
    </location>
</feature>
<evidence type="ECO:0000256" key="7">
    <source>
        <dbReference type="ARBA" id="ARBA00044525"/>
    </source>
</evidence>
<accession>A0A8C4QDB0</accession>
<evidence type="ECO:0000313" key="10">
    <source>
        <dbReference type="Ensembl" id="ENSEBUP00000013777.1"/>
    </source>
</evidence>
<dbReference type="Ensembl" id="ENSEBUT00000014353.1">
    <property type="protein sequence ID" value="ENSEBUP00000013777.1"/>
    <property type="gene ID" value="ENSEBUG00000008688.1"/>
</dbReference>
<dbReference type="GO" id="GO:0005737">
    <property type="term" value="C:cytoplasm"/>
    <property type="evidence" value="ECO:0007669"/>
    <property type="project" value="UniProtKB-SubCell"/>
</dbReference>
<feature type="transmembrane region" description="Helical" evidence="8">
    <location>
        <begin position="74"/>
        <end position="93"/>
    </location>
</feature>
<evidence type="ECO:0000256" key="2">
    <source>
        <dbReference type="ARBA" id="ARBA00004496"/>
    </source>
</evidence>
<protein>
    <recommendedName>
        <fullName evidence="7">Transmembrane protein 196</fullName>
    </recommendedName>
</protein>
<dbReference type="InterPro" id="IPR037661">
    <property type="entry name" value="TMEM196"/>
</dbReference>
<name>A0A8C4QDB0_EPTBU</name>
<evidence type="ECO:0000256" key="4">
    <source>
        <dbReference type="ARBA" id="ARBA00022692"/>
    </source>
</evidence>
<evidence type="ECO:0000313" key="11">
    <source>
        <dbReference type="Proteomes" id="UP000694388"/>
    </source>
</evidence>
<keyword evidence="5 8" id="KW-1133">Transmembrane helix</keyword>
<dbReference type="GeneTree" id="ENSGT00940000163281"/>
<evidence type="ECO:0000256" key="1">
    <source>
        <dbReference type="ARBA" id="ARBA00004141"/>
    </source>
</evidence>
<dbReference type="AlphaFoldDB" id="A0A8C4QDB0"/>
<comment type="subcellular location">
    <subcellularLocation>
        <location evidence="2">Cytoplasm</location>
    </subcellularLocation>
    <subcellularLocation>
        <location evidence="1">Membrane</location>
        <topology evidence="1">Multi-pass membrane protein</topology>
    </subcellularLocation>
</comment>
<organism evidence="10 11">
    <name type="scientific">Eptatretus burgeri</name>
    <name type="common">Inshore hagfish</name>
    <dbReference type="NCBI Taxonomy" id="7764"/>
    <lineage>
        <taxon>Eukaryota</taxon>
        <taxon>Metazoa</taxon>
        <taxon>Chordata</taxon>
        <taxon>Craniata</taxon>
        <taxon>Vertebrata</taxon>
        <taxon>Cyclostomata</taxon>
        <taxon>Myxini</taxon>
        <taxon>Myxiniformes</taxon>
        <taxon>Myxinidae</taxon>
        <taxon>Eptatretinae</taxon>
        <taxon>Eptatretus</taxon>
    </lineage>
</organism>
<dbReference type="GO" id="GO:0016020">
    <property type="term" value="C:membrane"/>
    <property type="evidence" value="ECO:0007669"/>
    <property type="project" value="UniProtKB-SubCell"/>
</dbReference>
<evidence type="ECO:0000256" key="3">
    <source>
        <dbReference type="ARBA" id="ARBA00022490"/>
    </source>
</evidence>
<dbReference type="PANTHER" id="PTHR28681:SF1">
    <property type="entry name" value="TRANSMEMBRANE PROTEIN 196"/>
    <property type="match status" value="1"/>
</dbReference>
<keyword evidence="6 8" id="KW-0472">Membrane</keyword>
<proteinExistence type="predicted"/>
<sequence length="186" mass="20442">MCSTERVSSLMLMLSLVELACGFGSLSLGSVVLALERLSGEKSLPGHASPVWSGIAFIFCGICGLLCAKKRTGLFMILFSSLCICGMIAGILNVQFLQEDSLRRSTVRNSIRLAALTTAAVGIAGCLAASWLTCRMARNEQRRMFFEMEHSLHHSHELTEKVVALSIWNLTIKLNVRYVTLCYVHL</sequence>
<reference evidence="10" key="2">
    <citation type="submission" date="2025-09" db="UniProtKB">
        <authorList>
            <consortium name="Ensembl"/>
        </authorList>
    </citation>
    <scope>IDENTIFICATION</scope>
</reference>
<feature type="chain" id="PRO_5034407011" description="Transmembrane protein 196" evidence="9">
    <location>
        <begin position="23"/>
        <end position="186"/>
    </location>
</feature>
<keyword evidence="3" id="KW-0963">Cytoplasm</keyword>
<reference evidence="10" key="1">
    <citation type="submission" date="2025-08" db="UniProtKB">
        <authorList>
            <consortium name="Ensembl"/>
        </authorList>
    </citation>
    <scope>IDENTIFICATION</scope>
</reference>
<evidence type="ECO:0000256" key="5">
    <source>
        <dbReference type="ARBA" id="ARBA00022989"/>
    </source>
</evidence>
<evidence type="ECO:0000256" key="6">
    <source>
        <dbReference type="ARBA" id="ARBA00023136"/>
    </source>
</evidence>